<evidence type="ECO:0000256" key="2">
    <source>
        <dbReference type="ARBA" id="ARBA00022475"/>
    </source>
</evidence>
<dbReference type="OrthoDB" id="9899436at2759"/>
<evidence type="ECO:0000256" key="5">
    <source>
        <dbReference type="ARBA" id="ARBA00022729"/>
    </source>
</evidence>
<name>A0A6P8RLY3_GEOSA</name>
<dbReference type="InterPro" id="IPR031588">
    <property type="entry name" value="Collectrin_dom"/>
</dbReference>
<dbReference type="PROSITE" id="PS52010">
    <property type="entry name" value="COLLECTRIN_LIKE"/>
    <property type="match status" value="1"/>
</dbReference>
<proteinExistence type="predicted"/>
<keyword evidence="3" id="KW-0597">Phosphoprotein</keyword>
<dbReference type="InParanoid" id="A0A6P8RLY3"/>
<dbReference type="GeneID" id="117363164"/>
<keyword evidence="12" id="KW-1185">Reference proteome</keyword>
<keyword evidence="2" id="KW-1003">Cell membrane</keyword>
<dbReference type="GO" id="GO:0051957">
    <property type="term" value="P:positive regulation of amino acid transport"/>
    <property type="evidence" value="ECO:0007669"/>
    <property type="project" value="TreeGrafter"/>
</dbReference>
<feature type="domain" description="Collectrin-like" evidence="11">
    <location>
        <begin position="26"/>
        <end position="226"/>
    </location>
</feature>
<evidence type="ECO:0000256" key="4">
    <source>
        <dbReference type="ARBA" id="ARBA00022692"/>
    </source>
</evidence>
<evidence type="ECO:0000256" key="7">
    <source>
        <dbReference type="ARBA" id="ARBA00023136"/>
    </source>
</evidence>
<dbReference type="PANTHER" id="PTHR46884:SF1">
    <property type="entry name" value="COLLECTRIN"/>
    <property type="match status" value="1"/>
</dbReference>
<keyword evidence="4 9" id="KW-0812">Transmembrane</keyword>
<feature type="chain" id="PRO_5028259347" evidence="10">
    <location>
        <begin position="19"/>
        <end position="226"/>
    </location>
</feature>
<dbReference type="GO" id="GO:0005886">
    <property type="term" value="C:plasma membrane"/>
    <property type="evidence" value="ECO:0007669"/>
    <property type="project" value="UniProtKB-SubCell"/>
</dbReference>
<evidence type="ECO:0000256" key="1">
    <source>
        <dbReference type="ARBA" id="ARBA00004251"/>
    </source>
</evidence>
<protein>
    <submittedName>
        <fullName evidence="13">Collectrin isoform X1</fullName>
    </submittedName>
</protein>
<accession>A0A6P8RLY3</accession>
<feature type="signal peptide" evidence="10">
    <location>
        <begin position="1"/>
        <end position="18"/>
    </location>
</feature>
<dbReference type="PANTHER" id="PTHR46884">
    <property type="entry name" value="COLLECTRIN"/>
    <property type="match status" value="1"/>
</dbReference>
<keyword evidence="5 10" id="KW-0732">Signal</keyword>
<evidence type="ECO:0000256" key="6">
    <source>
        <dbReference type="ARBA" id="ARBA00022989"/>
    </source>
</evidence>
<keyword evidence="6 9" id="KW-1133">Transmembrane helix</keyword>
<evidence type="ECO:0000313" key="13">
    <source>
        <dbReference type="RefSeq" id="XP_033806405.1"/>
    </source>
</evidence>
<dbReference type="FunCoup" id="A0A6P8RLY3">
    <property type="interactions" value="55"/>
</dbReference>
<reference evidence="13" key="1">
    <citation type="submission" date="2025-08" db="UniProtKB">
        <authorList>
            <consortium name="RefSeq"/>
        </authorList>
    </citation>
    <scope>IDENTIFICATION</scope>
</reference>
<comment type="subcellular location">
    <subcellularLocation>
        <location evidence="1">Cell membrane</location>
        <topology evidence="1">Single-pass type I membrane protein</topology>
    </subcellularLocation>
</comment>
<dbReference type="Pfam" id="PF16959">
    <property type="entry name" value="Collectrin"/>
    <property type="match status" value="1"/>
</dbReference>
<dbReference type="InterPro" id="IPR042944">
    <property type="entry name" value="Collectrin"/>
</dbReference>
<gene>
    <name evidence="13" type="primary">CLTRN</name>
</gene>
<evidence type="ECO:0000313" key="12">
    <source>
        <dbReference type="Proteomes" id="UP000515159"/>
    </source>
</evidence>
<keyword evidence="7 9" id="KW-0472">Membrane</keyword>
<dbReference type="KEGG" id="gsh:117363164"/>
<evidence type="ECO:0000256" key="3">
    <source>
        <dbReference type="ARBA" id="ARBA00022553"/>
    </source>
</evidence>
<keyword evidence="8" id="KW-0325">Glycoprotein</keyword>
<dbReference type="Proteomes" id="UP000515159">
    <property type="component" value="Chromosome 6"/>
</dbReference>
<feature type="transmembrane region" description="Helical" evidence="9">
    <location>
        <begin position="147"/>
        <end position="170"/>
    </location>
</feature>
<evidence type="ECO:0000259" key="11">
    <source>
        <dbReference type="PROSITE" id="PS52010"/>
    </source>
</evidence>
<sequence length="226" mass="25371">MLGRILLLAFTLATQAHSELCSSNISTNAIKVRISLKTALGSEAYTWNTNEEYLFKSMIAFALRSVESQSQYQASDVVICNNTERVSFSFTVKNQDGSIVQSREIELAVRRNRNRINGAFLLNDKTLEFLEIPPTLSPTTESPSSSWLIVFGVVFGLAVFGIIFLIVSGVRQRRRKTRQPEITEEYEVRMETVTTMENGIACDTFYSKGGQTNEAYVQDKDTLTPL</sequence>
<dbReference type="RefSeq" id="XP_033806405.1">
    <property type="nucleotide sequence ID" value="XM_033950514.1"/>
</dbReference>
<evidence type="ECO:0000256" key="8">
    <source>
        <dbReference type="ARBA" id="ARBA00023180"/>
    </source>
</evidence>
<evidence type="ECO:0000256" key="9">
    <source>
        <dbReference type="SAM" id="Phobius"/>
    </source>
</evidence>
<evidence type="ECO:0000256" key="10">
    <source>
        <dbReference type="SAM" id="SignalP"/>
    </source>
</evidence>
<dbReference type="CTD" id="57393"/>
<organism evidence="12 13">
    <name type="scientific">Geotrypetes seraphini</name>
    <name type="common">Gaboon caecilian</name>
    <name type="synonym">Caecilia seraphini</name>
    <dbReference type="NCBI Taxonomy" id="260995"/>
    <lineage>
        <taxon>Eukaryota</taxon>
        <taxon>Metazoa</taxon>
        <taxon>Chordata</taxon>
        <taxon>Craniata</taxon>
        <taxon>Vertebrata</taxon>
        <taxon>Euteleostomi</taxon>
        <taxon>Amphibia</taxon>
        <taxon>Gymnophiona</taxon>
        <taxon>Geotrypetes</taxon>
    </lineage>
</organism>
<dbReference type="GO" id="GO:0070062">
    <property type="term" value="C:extracellular exosome"/>
    <property type="evidence" value="ECO:0007669"/>
    <property type="project" value="TreeGrafter"/>
</dbReference>
<dbReference type="AlphaFoldDB" id="A0A6P8RLY3"/>